<proteinExistence type="inferred from homology"/>
<dbReference type="PRINTS" id="PR00039">
    <property type="entry name" value="HTHLYSR"/>
</dbReference>
<keyword evidence="2" id="KW-0805">Transcription regulation</keyword>
<dbReference type="PANTHER" id="PTHR30537:SF35">
    <property type="entry name" value="TRANSCRIPTIONAL REGULATORY PROTEIN"/>
    <property type="match status" value="1"/>
</dbReference>
<dbReference type="KEGG" id="cnan:A2G96_02155"/>
<keyword evidence="3" id="KW-0238">DNA-binding</keyword>
<protein>
    <submittedName>
        <fullName evidence="6">LysR family transcriptional regulator</fullName>
    </submittedName>
</protein>
<feature type="domain" description="HTH lysR-type" evidence="5">
    <location>
        <begin position="1"/>
        <end position="61"/>
    </location>
</feature>
<dbReference type="InterPro" id="IPR000847">
    <property type="entry name" value="LysR_HTH_N"/>
</dbReference>
<dbReference type="Proteomes" id="UP000075238">
    <property type="component" value="Chromosome 1"/>
</dbReference>
<dbReference type="STRING" id="1796606.A2G96_02155"/>
<evidence type="ECO:0000256" key="3">
    <source>
        <dbReference type="ARBA" id="ARBA00023125"/>
    </source>
</evidence>
<keyword evidence="4" id="KW-0804">Transcription</keyword>
<dbReference type="GO" id="GO:0043565">
    <property type="term" value="F:sequence-specific DNA binding"/>
    <property type="evidence" value="ECO:0007669"/>
    <property type="project" value="TreeGrafter"/>
</dbReference>
<dbReference type="PANTHER" id="PTHR30537">
    <property type="entry name" value="HTH-TYPE TRANSCRIPTIONAL REGULATOR"/>
    <property type="match status" value="1"/>
</dbReference>
<dbReference type="SUPFAM" id="SSF46785">
    <property type="entry name" value="Winged helix' DNA-binding domain"/>
    <property type="match status" value="1"/>
</dbReference>
<accession>A0A142JEX7</accession>
<dbReference type="InterPro" id="IPR058163">
    <property type="entry name" value="LysR-type_TF_proteobact-type"/>
</dbReference>
<gene>
    <name evidence="6" type="ORF">A2G96_02155</name>
</gene>
<dbReference type="InterPro" id="IPR036388">
    <property type="entry name" value="WH-like_DNA-bd_sf"/>
</dbReference>
<dbReference type="CDD" id="cd08422">
    <property type="entry name" value="PBP2_CrgA_like"/>
    <property type="match status" value="1"/>
</dbReference>
<dbReference type="SUPFAM" id="SSF53850">
    <property type="entry name" value="Periplasmic binding protein-like II"/>
    <property type="match status" value="1"/>
</dbReference>
<dbReference type="PROSITE" id="PS50931">
    <property type="entry name" value="HTH_LYSR"/>
    <property type="match status" value="1"/>
</dbReference>
<dbReference type="Pfam" id="PF00126">
    <property type="entry name" value="HTH_1"/>
    <property type="match status" value="1"/>
</dbReference>
<name>A0A142JEX7_9BURK</name>
<dbReference type="InterPro" id="IPR005119">
    <property type="entry name" value="LysR_subst-bd"/>
</dbReference>
<evidence type="ECO:0000313" key="6">
    <source>
        <dbReference type="EMBL" id="AMR76639.1"/>
    </source>
</evidence>
<reference evidence="6 7" key="1">
    <citation type="submission" date="2016-03" db="EMBL/GenBank/DDBJ databases">
        <title>Complete genome sequence of a novel chlorpyrifos degrading bacterium, Cupriavidus nantongensis sp. X1.</title>
        <authorList>
            <person name="Fang L."/>
        </authorList>
    </citation>
    <scope>NUCLEOTIDE SEQUENCE [LARGE SCALE GENOMIC DNA]</scope>
    <source>
        <strain evidence="6 7">X1</strain>
    </source>
</reference>
<dbReference type="GO" id="GO:0006351">
    <property type="term" value="P:DNA-templated transcription"/>
    <property type="evidence" value="ECO:0007669"/>
    <property type="project" value="TreeGrafter"/>
</dbReference>
<evidence type="ECO:0000256" key="4">
    <source>
        <dbReference type="ARBA" id="ARBA00023163"/>
    </source>
</evidence>
<dbReference type="GO" id="GO:0003700">
    <property type="term" value="F:DNA-binding transcription factor activity"/>
    <property type="evidence" value="ECO:0007669"/>
    <property type="project" value="InterPro"/>
</dbReference>
<dbReference type="Pfam" id="PF03466">
    <property type="entry name" value="LysR_substrate"/>
    <property type="match status" value="1"/>
</dbReference>
<sequence length="304" mass="32524">MLDAPLNAMAVFARVVECGSFSAAAQDLGMTPSAVSRHVSRLEARLGASLLQRTTRAFALTELGQSVYAACARMTAAAREVTALAGEHGGAPHGVLRVSAPVSFGQAWLAPRLPPLLAKYPGLDLQLTLADRMVDLVEEGLDVAVRIARELAPGLAARPLREVRYRLVASPGYLERHGAPATPAELPAARCLYLGYGNFGERWTLRHHAGGDKVEVRIPPRLTLNNSLAIMSMVERDAGIGLVPDFSLGDALERGRVVTVLGDWDILEPYIGTAYAVYTPTRHVPPKVRAFVDHLAASAGDAPR</sequence>
<dbReference type="AlphaFoldDB" id="A0A142JEX7"/>
<dbReference type="RefSeq" id="WP_062796350.1">
    <property type="nucleotide sequence ID" value="NZ_CP014844.1"/>
</dbReference>
<evidence type="ECO:0000256" key="2">
    <source>
        <dbReference type="ARBA" id="ARBA00023015"/>
    </source>
</evidence>
<evidence type="ECO:0000259" key="5">
    <source>
        <dbReference type="PROSITE" id="PS50931"/>
    </source>
</evidence>
<evidence type="ECO:0000313" key="7">
    <source>
        <dbReference type="Proteomes" id="UP000075238"/>
    </source>
</evidence>
<keyword evidence="7" id="KW-1185">Reference proteome</keyword>
<evidence type="ECO:0000256" key="1">
    <source>
        <dbReference type="ARBA" id="ARBA00009437"/>
    </source>
</evidence>
<organism evidence="6 7">
    <name type="scientific">Cupriavidus nantongensis</name>
    <dbReference type="NCBI Taxonomy" id="1796606"/>
    <lineage>
        <taxon>Bacteria</taxon>
        <taxon>Pseudomonadati</taxon>
        <taxon>Pseudomonadota</taxon>
        <taxon>Betaproteobacteria</taxon>
        <taxon>Burkholderiales</taxon>
        <taxon>Burkholderiaceae</taxon>
        <taxon>Cupriavidus</taxon>
    </lineage>
</organism>
<comment type="similarity">
    <text evidence="1">Belongs to the LysR transcriptional regulatory family.</text>
</comment>
<dbReference type="Gene3D" id="1.10.10.10">
    <property type="entry name" value="Winged helix-like DNA-binding domain superfamily/Winged helix DNA-binding domain"/>
    <property type="match status" value="1"/>
</dbReference>
<dbReference type="FunFam" id="1.10.10.10:FF:000001">
    <property type="entry name" value="LysR family transcriptional regulator"/>
    <property type="match status" value="1"/>
</dbReference>
<dbReference type="Gene3D" id="3.40.190.290">
    <property type="match status" value="1"/>
</dbReference>
<dbReference type="InterPro" id="IPR036390">
    <property type="entry name" value="WH_DNA-bd_sf"/>
</dbReference>
<dbReference type="EMBL" id="CP014844">
    <property type="protein sequence ID" value="AMR76639.1"/>
    <property type="molecule type" value="Genomic_DNA"/>
</dbReference>
<dbReference type="OrthoDB" id="8928056at2"/>